<reference evidence="2 3" key="1">
    <citation type="submission" date="2019-07" db="EMBL/GenBank/DDBJ databases">
        <authorList>
            <person name="Zhou L.-Y."/>
        </authorList>
    </citation>
    <scope>NUCLEOTIDE SEQUENCE [LARGE SCALE GENOMIC DNA]</scope>
    <source>
        <strain evidence="2 3">YIM 101269</strain>
    </source>
</reference>
<dbReference type="EMBL" id="VKKG01000002">
    <property type="protein sequence ID" value="TRY19040.1"/>
    <property type="molecule type" value="Genomic_DNA"/>
</dbReference>
<evidence type="ECO:0000313" key="3">
    <source>
        <dbReference type="Proteomes" id="UP000317638"/>
    </source>
</evidence>
<accession>A0A553K2V2</accession>
<evidence type="ECO:0000256" key="1">
    <source>
        <dbReference type="SAM" id="MobiDB-lite"/>
    </source>
</evidence>
<dbReference type="RefSeq" id="WP_143937932.1">
    <property type="nucleotide sequence ID" value="NZ_VKKG01000002.1"/>
</dbReference>
<gene>
    <name evidence="2" type="ORF">FOJ82_08050</name>
</gene>
<sequence length="109" mass="10997">MSLAGLHGKASGAIMVVRMPGLASPACDAGAERGDLFHELPRGRSLKASVIPSAVSTIPLGATLEPYGMTSTPKPLTRNLIPVAFGPSIKGSSASWESGDGVDPVVAGE</sequence>
<protein>
    <submittedName>
        <fullName evidence="2">Uncharacterized protein</fullName>
    </submittedName>
</protein>
<feature type="region of interest" description="Disordered" evidence="1">
    <location>
        <begin position="89"/>
        <end position="109"/>
    </location>
</feature>
<organism evidence="2 3">
    <name type="scientific">Tessaracoccus rhinocerotis</name>
    <dbReference type="NCBI Taxonomy" id="1689449"/>
    <lineage>
        <taxon>Bacteria</taxon>
        <taxon>Bacillati</taxon>
        <taxon>Actinomycetota</taxon>
        <taxon>Actinomycetes</taxon>
        <taxon>Propionibacteriales</taxon>
        <taxon>Propionibacteriaceae</taxon>
        <taxon>Tessaracoccus</taxon>
    </lineage>
</organism>
<proteinExistence type="predicted"/>
<evidence type="ECO:0000313" key="2">
    <source>
        <dbReference type="EMBL" id="TRY19040.1"/>
    </source>
</evidence>
<dbReference type="Proteomes" id="UP000317638">
    <property type="component" value="Unassembled WGS sequence"/>
</dbReference>
<comment type="caution">
    <text evidence="2">The sequence shown here is derived from an EMBL/GenBank/DDBJ whole genome shotgun (WGS) entry which is preliminary data.</text>
</comment>
<name>A0A553K2V2_9ACTN</name>
<keyword evidence="3" id="KW-1185">Reference proteome</keyword>
<dbReference type="AlphaFoldDB" id="A0A553K2V2"/>